<evidence type="ECO:0000313" key="4">
    <source>
        <dbReference type="Proteomes" id="UP000660675"/>
    </source>
</evidence>
<name>A0ABQ2VWQ9_9ACTN</name>
<dbReference type="SUPFAM" id="SSF56349">
    <property type="entry name" value="DNA breaking-rejoining enzymes"/>
    <property type="match status" value="1"/>
</dbReference>
<dbReference type="Proteomes" id="UP000660675">
    <property type="component" value="Unassembled WGS sequence"/>
</dbReference>
<reference evidence="4" key="1">
    <citation type="journal article" date="2019" name="Int. J. Syst. Evol. Microbiol.">
        <title>The Global Catalogue of Microorganisms (GCM) 10K type strain sequencing project: providing services to taxonomists for standard genome sequencing and annotation.</title>
        <authorList>
            <consortium name="The Broad Institute Genomics Platform"/>
            <consortium name="The Broad Institute Genome Sequencing Center for Infectious Disease"/>
            <person name="Wu L."/>
            <person name="Ma J."/>
        </authorList>
    </citation>
    <scope>NUCLEOTIDE SEQUENCE [LARGE SCALE GENOMIC DNA]</scope>
    <source>
        <strain evidence="4">JCM 4376</strain>
    </source>
</reference>
<dbReference type="Gene3D" id="1.10.150.130">
    <property type="match status" value="1"/>
</dbReference>
<comment type="caution">
    <text evidence="3">The sequence shown here is derived from an EMBL/GenBank/DDBJ whole genome shotgun (WGS) entry which is preliminary data.</text>
</comment>
<proteinExistence type="predicted"/>
<feature type="region of interest" description="Disordered" evidence="2">
    <location>
        <begin position="29"/>
        <end position="54"/>
    </location>
</feature>
<evidence type="ECO:0000256" key="1">
    <source>
        <dbReference type="ARBA" id="ARBA00023125"/>
    </source>
</evidence>
<dbReference type="InterPro" id="IPR010998">
    <property type="entry name" value="Integrase_recombinase_N"/>
</dbReference>
<dbReference type="EMBL" id="BMTF01000005">
    <property type="protein sequence ID" value="GGV80366.1"/>
    <property type="molecule type" value="Genomic_DNA"/>
</dbReference>
<evidence type="ECO:0000313" key="3">
    <source>
        <dbReference type="EMBL" id="GGV80366.1"/>
    </source>
</evidence>
<gene>
    <name evidence="3" type="ORF">GCM10015535_18290</name>
</gene>
<accession>A0ABQ2VWQ9</accession>
<organism evidence="3 4">
    <name type="scientific">Streptomyces gelaticus</name>
    <dbReference type="NCBI Taxonomy" id="285446"/>
    <lineage>
        <taxon>Bacteria</taxon>
        <taxon>Bacillati</taxon>
        <taxon>Actinomycetota</taxon>
        <taxon>Actinomycetes</taxon>
        <taxon>Kitasatosporales</taxon>
        <taxon>Streptomycetaceae</taxon>
        <taxon>Streptomyces</taxon>
    </lineage>
</organism>
<protein>
    <submittedName>
        <fullName evidence="3">Uncharacterized protein</fullName>
    </submittedName>
</protein>
<keyword evidence="1" id="KW-0238">DNA-binding</keyword>
<keyword evidence="4" id="KW-1185">Reference proteome</keyword>
<dbReference type="InterPro" id="IPR011010">
    <property type="entry name" value="DNA_brk_join_enz"/>
</dbReference>
<evidence type="ECO:0000256" key="2">
    <source>
        <dbReference type="SAM" id="MobiDB-lite"/>
    </source>
</evidence>
<sequence length="117" mass="13309">MVPWFGPYSVEDGEGSITREMVQDWVNDLETGRPAPLDPPDRKPRTKHKPKTVHNEHGLLFSILQAAVDAEPSLRASNPCAKTRLPRLDGAEDEEEMVFLEREEWAWLNHGWRPPGA</sequence>